<feature type="domain" description="Fe2OG dioxygenase" evidence="7">
    <location>
        <begin position="82"/>
        <end position="192"/>
    </location>
</feature>
<accession>A0A4R2S2P6</accession>
<dbReference type="EMBL" id="SLXV01000001">
    <property type="protein sequence ID" value="TCP70619.1"/>
    <property type="molecule type" value="Genomic_DNA"/>
</dbReference>
<gene>
    <name evidence="8" type="ORF">EDD57_10161</name>
</gene>
<dbReference type="InterPro" id="IPR044862">
    <property type="entry name" value="Pro_4_hyd_alph_FE2OG_OXY"/>
</dbReference>
<reference evidence="8 9" key="1">
    <citation type="submission" date="2019-03" db="EMBL/GenBank/DDBJ databases">
        <title>Genomic Encyclopedia of Type Strains, Phase IV (KMG-IV): sequencing the most valuable type-strain genomes for metagenomic binning, comparative biology and taxonomic classification.</title>
        <authorList>
            <person name="Goeker M."/>
        </authorList>
    </citation>
    <scope>NUCLEOTIDE SEQUENCE [LARGE SCALE GENOMIC DNA]</scope>
    <source>
        <strain evidence="8 9">DSM 46831</strain>
    </source>
</reference>
<protein>
    <submittedName>
        <fullName evidence="8">Prolyl 4-hydroxylase</fullName>
    </submittedName>
</protein>
<dbReference type="InterPro" id="IPR005123">
    <property type="entry name" value="Oxoglu/Fe-dep_dioxygenase_dom"/>
</dbReference>
<keyword evidence="4" id="KW-0223">Dioxygenase</keyword>
<proteinExistence type="predicted"/>
<dbReference type="Proteomes" id="UP000294746">
    <property type="component" value="Unassembled WGS sequence"/>
</dbReference>
<evidence type="ECO:0000256" key="2">
    <source>
        <dbReference type="ARBA" id="ARBA00022723"/>
    </source>
</evidence>
<dbReference type="PANTHER" id="PTHR10869:SF246">
    <property type="entry name" value="TRANSMEMBRANE PROLYL 4-HYDROXYLASE"/>
    <property type="match status" value="1"/>
</dbReference>
<dbReference type="Gene3D" id="2.60.120.620">
    <property type="entry name" value="q2cbj1_9rhob like domain"/>
    <property type="match status" value="1"/>
</dbReference>
<keyword evidence="6" id="KW-0408">Iron</keyword>
<organism evidence="8 9">
    <name type="scientific">Baia soyae</name>
    <dbReference type="NCBI Taxonomy" id="1544746"/>
    <lineage>
        <taxon>Bacteria</taxon>
        <taxon>Bacillati</taxon>
        <taxon>Bacillota</taxon>
        <taxon>Bacilli</taxon>
        <taxon>Bacillales</taxon>
        <taxon>Thermoactinomycetaceae</taxon>
        <taxon>Baia</taxon>
    </lineage>
</organism>
<keyword evidence="3" id="KW-0847">Vitamin C</keyword>
<evidence type="ECO:0000256" key="5">
    <source>
        <dbReference type="ARBA" id="ARBA00023002"/>
    </source>
</evidence>
<dbReference type="GO" id="GO:0004656">
    <property type="term" value="F:procollagen-proline 4-dioxygenase activity"/>
    <property type="evidence" value="ECO:0007669"/>
    <property type="project" value="TreeGrafter"/>
</dbReference>
<dbReference type="SMART" id="SM00702">
    <property type="entry name" value="P4Hc"/>
    <property type="match status" value="1"/>
</dbReference>
<keyword evidence="2" id="KW-0479">Metal-binding</keyword>
<dbReference type="GO" id="GO:0031418">
    <property type="term" value="F:L-ascorbic acid binding"/>
    <property type="evidence" value="ECO:0007669"/>
    <property type="project" value="UniProtKB-KW"/>
</dbReference>
<dbReference type="GO" id="GO:0005506">
    <property type="term" value="F:iron ion binding"/>
    <property type="evidence" value="ECO:0007669"/>
    <property type="project" value="InterPro"/>
</dbReference>
<keyword evidence="9" id="KW-1185">Reference proteome</keyword>
<sequence length="196" mass="21962">MEKLVTILSKDPSVVVHEGVLSQEECQHIINIGQGVLFPAQTQGGMSEVRISDTAWLEHHTDPLILTLSERIATLVGRPLSHAEPLQVARYRVGGKFEPHIDCYDTRSEGGNYFFSIAGQRVHTAILYLNDTLKGGETYFPDLGFDITPKTGNVLIFDNCYNGTIDAHPLSIHGSRVLEEGEKWITTLWFTERPHY</sequence>
<dbReference type="RefSeq" id="WP_165873613.1">
    <property type="nucleotide sequence ID" value="NZ_SLXV01000001.1"/>
</dbReference>
<evidence type="ECO:0000256" key="6">
    <source>
        <dbReference type="ARBA" id="ARBA00023004"/>
    </source>
</evidence>
<dbReference type="PROSITE" id="PS51471">
    <property type="entry name" value="FE2OG_OXY"/>
    <property type="match status" value="1"/>
</dbReference>
<keyword evidence="5" id="KW-0560">Oxidoreductase</keyword>
<comment type="caution">
    <text evidence="8">The sequence shown here is derived from an EMBL/GenBank/DDBJ whole genome shotgun (WGS) entry which is preliminary data.</text>
</comment>
<comment type="cofactor">
    <cofactor evidence="1">
        <name>L-ascorbate</name>
        <dbReference type="ChEBI" id="CHEBI:38290"/>
    </cofactor>
</comment>
<evidence type="ECO:0000313" key="8">
    <source>
        <dbReference type="EMBL" id="TCP70619.1"/>
    </source>
</evidence>
<name>A0A4R2S2P6_9BACL</name>
<dbReference type="InterPro" id="IPR045054">
    <property type="entry name" value="P4HA-like"/>
</dbReference>
<evidence type="ECO:0000256" key="1">
    <source>
        <dbReference type="ARBA" id="ARBA00001961"/>
    </source>
</evidence>
<dbReference type="Pfam" id="PF13640">
    <property type="entry name" value="2OG-FeII_Oxy_3"/>
    <property type="match status" value="1"/>
</dbReference>
<evidence type="ECO:0000259" key="7">
    <source>
        <dbReference type="PROSITE" id="PS51471"/>
    </source>
</evidence>
<evidence type="ECO:0000313" key="9">
    <source>
        <dbReference type="Proteomes" id="UP000294746"/>
    </source>
</evidence>
<dbReference type="InterPro" id="IPR006620">
    <property type="entry name" value="Pro_4_hyd_alph"/>
</dbReference>
<evidence type="ECO:0000256" key="4">
    <source>
        <dbReference type="ARBA" id="ARBA00022964"/>
    </source>
</evidence>
<dbReference type="AlphaFoldDB" id="A0A4R2S2P6"/>
<evidence type="ECO:0000256" key="3">
    <source>
        <dbReference type="ARBA" id="ARBA00022896"/>
    </source>
</evidence>
<dbReference type="PANTHER" id="PTHR10869">
    <property type="entry name" value="PROLYL 4-HYDROXYLASE ALPHA SUBUNIT"/>
    <property type="match status" value="1"/>
</dbReference>